<feature type="compositionally biased region" description="Basic residues" evidence="1">
    <location>
        <begin position="24"/>
        <end position="33"/>
    </location>
</feature>
<dbReference type="Proteomes" id="UP000036947">
    <property type="component" value="Unassembled WGS sequence"/>
</dbReference>
<feature type="region of interest" description="Disordered" evidence="1">
    <location>
        <begin position="1"/>
        <end position="102"/>
    </location>
</feature>
<dbReference type="AlphaFoldDB" id="A0A0L0NKM2"/>
<accession>A0A0L0NKM2</accession>
<comment type="caution">
    <text evidence="2">The sequence shown here is derived from an EMBL/GenBank/DDBJ whole genome shotgun (WGS) entry which is preliminary data.</text>
</comment>
<dbReference type="EMBL" id="LFRF01000002">
    <property type="protein sequence ID" value="KND94558.1"/>
    <property type="molecule type" value="Genomic_DNA"/>
</dbReference>
<feature type="compositionally biased region" description="Low complexity" evidence="1">
    <location>
        <begin position="7"/>
        <end position="20"/>
    </location>
</feature>
<sequence>MATYLQVSPPASVMSASPYSVLPPHRRKRHHGHERPSAVRAAAELGHDRDPPRRRSARLDPSGFANRKAAGARGFQAPAVPRGGGVARTLPSDRWVPGELPD</sequence>
<dbReference type="OrthoDB" id="1706066at2759"/>
<gene>
    <name evidence="2" type="ORF">TOPH_01049</name>
</gene>
<organism evidence="2 3">
    <name type="scientific">Tolypocladium ophioglossoides (strain CBS 100239)</name>
    <name type="common">Snaketongue truffleclub</name>
    <name type="synonym">Elaphocordyceps ophioglossoides</name>
    <dbReference type="NCBI Taxonomy" id="1163406"/>
    <lineage>
        <taxon>Eukaryota</taxon>
        <taxon>Fungi</taxon>
        <taxon>Dikarya</taxon>
        <taxon>Ascomycota</taxon>
        <taxon>Pezizomycotina</taxon>
        <taxon>Sordariomycetes</taxon>
        <taxon>Hypocreomycetidae</taxon>
        <taxon>Hypocreales</taxon>
        <taxon>Ophiocordycipitaceae</taxon>
        <taxon>Tolypocladium</taxon>
    </lineage>
</organism>
<reference evidence="2 3" key="1">
    <citation type="journal article" date="2015" name="BMC Genomics">
        <title>The genome of the truffle-parasite Tolypocladium ophioglossoides and the evolution of antifungal peptaibiotics.</title>
        <authorList>
            <person name="Quandt C.A."/>
            <person name="Bushley K.E."/>
            <person name="Spatafora J.W."/>
        </authorList>
    </citation>
    <scope>NUCLEOTIDE SEQUENCE [LARGE SCALE GENOMIC DNA]</scope>
    <source>
        <strain evidence="2 3">CBS 100239</strain>
    </source>
</reference>
<evidence type="ECO:0000313" key="3">
    <source>
        <dbReference type="Proteomes" id="UP000036947"/>
    </source>
</evidence>
<proteinExistence type="predicted"/>
<name>A0A0L0NKM2_TOLOC</name>
<evidence type="ECO:0000256" key="1">
    <source>
        <dbReference type="SAM" id="MobiDB-lite"/>
    </source>
</evidence>
<evidence type="ECO:0000313" key="2">
    <source>
        <dbReference type="EMBL" id="KND94558.1"/>
    </source>
</evidence>
<keyword evidence="3" id="KW-1185">Reference proteome</keyword>
<protein>
    <submittedName>
        <fullName evidence="2">Uncharacterized protein</fullName>
    </submittedName>
</protein>